<proteinExistence type="predicted"/>
<keyword evidence="4" id="KW-1185">Reference proteome</keyword>
<dbReference type="Proteomes" id="UP001164746">
    <property type="component" value="Chromosome 4"/>
</dbReference>
<evidence type="ECO:0000313" key="4">
    <source>
        <dbReference type="Proteomes" id="UP001164746"/>
    </source>
</evidence>
<keyword evidence="1" id="KW-0812">Transmembrane</keyword>
<sequence>MRTLVIFLSFCIQNGVCSVVCTYSGITEGVYCSDGFECCDDDTTQCCPEGMSPWAIAGTVIGCVTFAALLLTALCIYRDHRLRNRRRIHAITPRLILSGPKPVPVTRLDATHQFHPPRGTLYDKRALHVP</sequence>
<dbReference type="EMBL" id="CP111015">
    <property type="protein sequence ID" value="WAR03640.1"/>
    <property type="molecule type" value="Genomic_DNA"/>
</dbReference>
<feature type="chain" id="PRO_5046840871" evidence="2">
    <location>
        <begin position="19"/>
        <end position="130"/>
    </location>
</feature>
<keyword evidence="1" id="KW-0472">Membrane</keyword>
<feature type="transmembrane region" description="Helical" evidence="1">
    <location>
        <begin position="54"/>
        <end position="77"/>
    </location>
</feature>
<evidence type="ECO:0000313" key="3">
    <source>
        <dbReference type="EMBL" id="WAR03640.1"/>
    </source>
</evidence>
<protein>
    <submittedName>
        <fullName evidence="3">Uncharacterized protein</fullName>
    </submittedName>
</protein>
<evidence type="ECO:0000256" key="2">
    <source>
        <dbReference type="SAM" id="SignalP"/>
    </source>
</evidence>
<feature type="signal peptide" evidence="2">
    <location>
        <begin position="1"/>
        <end position="18"/>
    </location>
</feature>
<name>A0ABY7E3W5_MYAAR</name>
<keyword evidence="1" id="KW-1133">Transmembrane helix</keyword>
<evidence type="ECO:0000256" key="1">
    <source>
        <dbReference type="SAM" id="Phobius"/>
    </source>
</evidence>
<reference evidence="3" key="1">
    <citation type="submission" date="2022-11" db="EMBL/GenBank/DDBJ databases">
        <title>Centuries of genome instability and evolution in soft-shell clam transmissible cancer (bioRxiv).</title>
        <authorList>
            <person name="Hart S.F.M."/>
            <person name="Yonemitsu M.A."/>
            <person name="Giersch R.M."/>
            <person name="Beal B.F."/>
            <person name="Arriagada G."/>
            <person name="Davis B.W."/>
            <person name="Ostrander E.A."/>
            <person name="Goff S.P."/>
            <person name="Metzger M.J."/>
        </authorList>
    </citation>
    <scope>NUCLEOTIDE SEQUENCE</scope>
    <source>
        <strain evidence="3">MELC-2E11</strain>
        <tissue evidence="3">Siphon/mantle</tissue>
    </source>
</reference>
<keyword evidence="2" id="KW-0732">Signal</keyword>
<organism evidence="3 4">
    <name type="scientific">Mya arenaria</name>
    <name type="common">Soft-shell clam</name>
    <dbReference type="NCBI Taxonomy" id="6604"/>
    <lineage>
        <taxon>Eukaryota</taxon>
        <taxon>Metazoa</taxon>
        <taxon>Spiralia</taxon>
        <taxon>Lophotrochozoa</taxon>
        <taxon>Mollusca</taxon>
        <taxon>Bivalvia</taxon>
        <taxon>Autobranchia</taxon>
        <taxon>Heteroconchia</taxon>
        <taxon>Euheterodonta</taxon>
        <taxon>Imparidentia</taxon>
        <taxon>Neoheterodontei</taxon>
        <taxon>Myida</taxon>
        <taxon>Myoidea</taxon>
        <taxon>Myidae</taxon>
        <taxon>Mya</taxon>
    </lineage>
</organism>
<gene>
    <name evidence="3" type="ORF">MAR_010198</name>
</gene>
<accession>A0ABY7E3W5</accession>